<dbReference type="AlphaFoldDB" id="S3L1Y0"/>
<evidence type="ECO:0000313" key="1">
    <source>
        <dbReference type="EMBL" id="EPF30799.1"/>
    </source>
</evidence>
<sequence length="93" mass="10400">MSTLVTMTLDELREKPLTENEIRIIRAAAAKARTADTDYDPDCPKSTKKELAAFRPLRDVKPELFAQLHPDASGKKNDIHIKLDTGILENAIL</sequence>
<dbReference type="PATRIC" id="fig|1125699.3.peg.1142"/>
<dbReference type="OrthoDB" id="9796641at2"/>
<dbReference type="Proteomes" id="UP000014541">
    <property type="component" value="Unassembled WGS sequence"/>
</dbReference>
<comment type="caution">
    <text evidence="1">The sequence shown here is derived from an EMBL/GenBank/DDBJ whole genome shotgun (WGS) entry which is preliminary data.</text>
</comment>
<reference evidence="1 2" key="1">
    <citation type="submission" date="2013-04" db="EMBL/GenBank/DDBJ databases">
        <title>The Genome Sequence of Treponema maltophilum ATCC 51939.</title>
        <authorList>
            <consortium name="The Broad Institute Genomics Platform"/>
            <person name="Earl A."/>
            <person name="Ward D."/>
            <person name="Feldgarden M."/>
            <person name="Gevers D."/>
            <person name="Leonetti C."/>
            <person name="Blanton J.M."/>
            <person name="Dewhirst F.E."/>
            <person name="Izard J."/>
            <person name="Walker B."/>
            <person name="Young S."/>
            <person name="Zeng Q."/>
            <person name="Gargeya S."/>
            <person name="Fitzgerald M."/>
            <person name="Haas B."/>
            <person name="Abouelleil A."/>
            <person name="Allen A.W."/>
            <person name="Alvarado L."/>
            <person name="Arachchi H.M."/>
            <person name="Berlin A.M."/>
            <person name="Chapman S.B."/>
            <person name="Gainer-Dewar J."/>
            <person name="Goldberg J."/>
            <person name="Griggs A."/>
            <person name="Gujja S."/>
            <person name="Hansen M."/>
            <person name="Howarth C."/>
            <person name="Imamovic A."/>
            <person name="Ireland A."/>
            <person name="Larimer J."/>
            <person name="McCowan C."/>
            <person name="Murphy C."/>
            <person name="Pearson M."/>
            <person name="Poon T.W."/>
            <person name="Priest M."/>
            <person name="Roberts A."/>
            <person name="Saif S."/>
            <person name="Shea T."/>
            <person name="Sisk P."/>
            <person name="Sykes S."/>
            <person name="Wortman J."/>
            <person name="Nusbaum C."/>
            <person name="Birren B."/>
        </authorList>
    </citation>
    <scope>NUCLEOTIDE SEQUENCE [LARGE SCALE GENOMIC DNA]</scope>
    <source>
        <strain evidence="1 2">ATCC 51939</strain>
    </source>
</reference>
<dbReference type="eggNOG" id="COG3514">
    <property type="taxonomic scope" value="Bacteria"/>
</dbReference>
<dbReference type="RefSeq" id="WP_016525410.1">
    <property type="nucleotide sequence ID" value="NZ_KE332518.1"/>
</dbReference>
<keyword evidence="2" id="KW-1185">Reference proteome</keyword>
<dbReference type="EMBL" id="ATFF01000006">
    <property type="protein sequence ID" value="EPF30799.1"/>
    <property type="molecule type" value="Genomic_DNA"/>
</dbReference>
<proteinExistence type="predicted"/>
<accession>S3L1Y0</accession>
<organism evidence="1 2">
    <name type="scientific">Treponema maltophilum ATCC 51939</name>
    <dbReference type="NCBI Taxonomy" id="1125699"/>
    <lineage>
        <taxon>Bacteria</taxon>
        <taxon>Pseudomonadati</taxon>
        <taxon>Spirochaetota</taxon>
        <taxon>Spirochaetia</taxon>
        <taxon>Spirochaetales</taxon>
        <taxon>Treponemataceae</taxon>
        <taxon>Treponema</taxon>
    </lineage>
</organism>
<evidence type="ECO:0000313" key="2">
    <source>
        <dbReference type="Proteomes" id="UP000014541"/>
    </source>
</evidence>
<name>S3L1Y0_TREMA</name>
<protein>
    <submittedName>
        <fullName evidence="1">Uncharacterized protein</fullName>
    </submittedName>
</protein>
<gene>
    <name evidence="1" type="ORF">HMPREF9194_01122</name>
</gene>
<dbReference type="STRING" id="1125699.HMPREF9194_01122"/>
<dbReference type="HOGENOM" id="CLU_2398694_0_0_12"/>